<protein>
    <submittedName>
        <fullName evidence="1">Uncharacterized protein</fullName>
    </submittedName>
</protein>
<organism evidence="1 2">
    <name type="scientific">Dione juno nucleopolyhedrovirus</name>
    <dbReference type="NCBI Taxonomy" id="2594175"/>
    <lineage>
        <taxon>Viruses</taxon>
        <taxon>Viruses incertae sedis</taxon>
        <taxon>Naldaviricetes</taxon>
        <taxon>Lefavirales</taxon>
        <taxon>Baculoviridae</taxon>
        <taxon>Alphabaculovirus</taxon>
        <taxon>Alphabaculovirus dijunonis</taxon>
    </lineage>
</organism>
<dbReference type="Pfam" id="PF10870">
    <property type="entry name" value="DUF2729"/>
    <property type="match status" value="1"/>
</dbReference>
<dbReference type="EMBL" id="MK558262">
    <property type="protein sequence ID" value="QDL57042.1"/>
    <property type="molecule type" value="Genomic_DNA"/>
</dbReference>
<keyword evidence="2" id="KW-1185">Reference proteome</keyword>
<dbReference type="InterPro" id="IPR022621">
    <property type="entry name" value="AcMNPV_Orf72"/>
</dbReference>
<evidence type="ECO:0000313" key="1">
    <source>
        <dbReference type="EMBL" id="QDL57042.1"/>
    </source>
</evidence>
<sequence length="59" mass="6677">MSNNLIAYCKLKFVKSVSKTVSALLCKCVTSPDDGDDHNGDRYFQINNNCNFIYINIVK</sequence>
<name>A0AAF1D9Y3_9ABAC</name>
<accession>A0AAF1D9Y3</accession>
<gene>
    <name evidence="1" type="ORF">DijuNPV-ORF-87</name>
</gene>
<evidence type="ECO:0000313" key="2">
    <source>
        <dbReference type="Proteomes" id="UP000831804"/>
    </source>
</evidence>
<dbReference type="Proteomes" id="UP000831804">
    <property type="component" value="Segment"/>
</dbReference>
<reference evidence="1" key="1">
    <citation type="journal article" date="2019" name="Viruses">
        <title>A Nymphalid-Infecting Group I Alphabaculovirus Isolated from the Major Passion Fruit Caterpillar Pest Dione juno juno (Lepidoptera: Nymphalidae).</title>
        <authorList>
            <person name="Ribeiro B.M."/>
            <person name="Dos Santos E.R."/>
            <person name="Trentin L.B."/>
            <person name="da Silva L.A."/>
            <person name="de Melo F.L."/>
            <person name="Kitajima E.W."/>
            <person name="Ardisson-Araujo D.M.P."/>
        </authorList>
    </citation>
    <scope>NUCLEOTIDE SEQUENCE</scope>
    <source>
        <strain evidence="1">Araguari-MG</strain>
    </source>
</reference>
<proteinExistence type="predicted"/>